<evidence type="ECO:0000256" key="8">
    <source>
        <dbReference type="ARBA" id="ARBA00023211"/>
    </source>
</evidence>
<keyword evidence="3 10" id="KW-0255">Endonuclease</keyword>
<keyword evidence="7 10" id="KW-0238">DNA-binding</keyword>
<dbReference type="GO" id="GO:0043571">
    <property type="term" value="P:maintenance of CRISPR repeat elements"/>
    <property type="evidence" value="ECO:0007669"/>
    <property type="project" value="UniProtKB-UniRule"/>
</dbReference>
<dbReference type="GO" id="GO:0003677">
    <property type="term" value="F:DNA binding"/>
    <property type="evidence" value="ECO:0007669"/>
    <property type="project" value="UniProtKB-KW"/>
</dbReference>
<dbReference type="NCBIfam" id="TIGR03639">
    <property type="entry name" value="cas1_NMENI"/>
    <property type="match status" value="1"/>
</dbReference>
<dbReference type="RefSeq" id="WP_036558570.1">
    <property type="nucleotide sequence ID" value="NZ_JRNI01000017.1"/>
</dbReference>
<name>A0A095Z9N4_9BURK</name>
<evidence type="ECO:0000313" key="12">
    <source>
        <dbReference type="Proteomes" id="UP000029629"/>
    </source>
</evidence>
<evidence type="ECO:0000256" key="3">
    <source>
        <dbReference type="ARBA" id="ARBA00022759"/>
    </source>
</evidence>
<dbReference type="InterPro" id="IPR002729">
    <property type="entry name" value="CRISPR-assoc_Cas1"/>
</dbReference>
<dbReference type="Proteomes" id="UP000029629">
    <property type="component" value="Unassembled WGS sequence"/>
</dbReference>
<dbReference type="PANTHER" id="PTHR34353:SF2">
    <property type="entry name" value="CRISPR-ASSOCIATED ENDONUCLEASE CAS1 1"/>
    <property type="match status" value="1"/>
</dbReference>
<dbReference type="PANTHER" id="PTHR34353">
    <property type="entry name" value="CRISPR-ASSOCIATED ENDONUCLEASE CAS1 1"/>
    <property type="match status" value="1"/>
</dbReference>
<dbReference type="GO" id="GO:0051607">
    <property type="term" value="P:defense response to virus"/>
    <property type="evidence" value="ECO:0007669"/>
    <property type="project" value="UniProtKB-UniRule"/>
</dbReference>
<comment type="caution">
    <text evidence="11">The sequence shown here is derived from an EMBL/GenBank/DDBJ whole genome shotgun (WGS) entry which is preliminary data.</text>
</comment>
<dbReference type="InterPro" id="IPR050646">
    <property type="entry name" value="Cas1"/>
</dbReference>
<dbReference type="Pfam" id="PF01867">
    <property type="entry name" value="Cas_Cas1"/>
    <property type="match status" value="1"/>
</dbReference>
<comment type="function">
    <text evidence="10">CRISPR (clustered regularly interspaced short palindromic repeat), is an adaptive immune system that provides protection against mobile genetic elements (viruses, transposable elements and conjugative plasmids). CRISPR clusters contain spacers, sequences complementary to antecedent mobile elements, and target invading nucleic acids. CRISPR clusters are transcribed and processed into CRISPR RNA (crRNA). Acts as a dsDNA endonuclease. Involved in the integration of spacer DNA into the CRISPR cassette.</text>
</comment>
<dbReference type="EMBL" id="JRNI01000017">
    <property type="protein sequence ID" value="KGF31061.1"/>
    <property type="molecule type" value="Genomic_DNA"/>
</dbReference>
<dbReference type="OrthoDB" id="9803119at2"/>
<comment type="similarity">
    <text evidence="10">Belongs to the CRISPR-associated endonuclease Cas1 family.</text>
</comment>
<keyword evidence="2 10" id="KW-0479">Metal-binding</keyword>
<evidence type="ECO:0000256" key="4">
    <source>
        <dbReference type="ARBA" id="ARBA00022801"/>
    </source>
</evidence>
<proteinExistence type="inferred from homology"/>
<organism evidence="11 12">
    <name type="scientific">Oligella urethralis DNF00040</name>
    <dbReference type="NCBI Taxonomy" id="1401065"/>
    <lineage>
        <taxon>Bacteria</taxon>
        <taxon>Pseudomonadati</taxon>
        <taxon>Pseudomonadota</taxon>
        <taxon>Betaproteobacteria</taxon>
        <taxon>Burkholderiales</taxon>
        <taxon>Alcaligenaceae</taxon>
        <taxon>Oligella</taxon>
    </lineage>
</organism>
<evidence type="ECO:0000313" key="11">
    <source>
        <dbReference type="EMBL" id="KGF31061.1"/>
    </source>
</evidence>
<dbReference type="NCBIfam" id="TIGR00287">
    <property type="entry name" value="cas1"/>
    <property type="match status" value="1"/>
</dbReference>
<feature type="binding site" evidence="10">
    <location>
        <position position="150"/>
    </location>
    <ligand>
        <name>Mn(2+)</name>
        <dbReference type="ChEBI" id="CHEBI:29035"/>
    </ligand>
</feature>
<dbReference type="GO" id="GO:0016787">
    <property type="term" value="F:hydrolase activity"/>
    <property type="evidence" value="ECO:0007669"/>
    <property type="project" value="UniProtKB-KW"/>
</dbReference>
<keyword evidence="12" id="KW-1185">Reference proteome</keyword>
<evidence type="ECO:0000256" key="7">
    <source>
        <dbReference type="ARBA" id="ARBA00023125"/>
    </source>
</evidence>
<evidence type="ECO:0000256" key="2">
    <source>
        <dbReference type="ARBA" id="ARBA00022723"/>
    </source>
</evidence>
<accession>A0A095Z9N4</accession>
<evidence type="ECO:0000256" key="5">
    <source>
        <dbReference type="ARBA" id="ARBA00022842"/>
    </source>
</evidence>
<dbReference type="InterPro" id="IPR019855">
    <property type="entry name" value="CRISPR-assoc_Cas1_NMENI"/>
</dbReference>
<dbReference type="EC" id="3.1.-.-" evidence="10"/>
<comment type="subunit">
    <text evidence="9 10">Homodimer, forms a heterotetramer with a Cas2 homodimer.</text>
</comment>
<sequence>MLEQIVEINSDQRHLSVYRGFLVVKDTETKEEVGRVPLDDIAAVIGNAHGLSYSNNLLVELAKRGSPFVLCGSNHLPVGFLWSLDANYEQSRRIAAQIQAKKPKSKQLWADLVRSKITQQSCVLEAFGINSTPLRYLIKQVKSGDSTNVEAQAARRYWELLFDKNFRRNQSQPGVNGLLNYGYTVLRAATARAVVAAGLHPSIGLHHHNASNALCLVDDLMEPFRPFIDYQVKVLHQEGHEEVDKLTKRQLASVIYRDIETSDGLSPLMNSLHRLSVSLAQVFLEQRKGLELPKEMTMINYAAF</sequence>
<dbReference type="eggNOG" id="COG1518">
    <property type="taxonomic scope" value="Bacteria"/>
</dbReference>
<dbReference type="GO" id="GO:0046872">
    <property type="term" value="F:metal ion binding"/>
    <property type="evidence" value="ECO:0007669"/>
    <property type="project" value="UniProtKB-UniRule"/>
</dbReference>
<feature type="binding site" evidence="10">
    <location>
        <position position="222"/>
    </location>
    <ligand>
        <name>Mn(2+)</name>
        <dbReference type="ChEBI" id="CHEBI:29035"/>
    </ligand>
</feature>
<dbReference type="InterPro" id="IPR042206">
    <property type="entry name" value="CRISPR-assoc_Cas1_C"/>
</dbReference>
<dbReference type="HAMAP" id="MF_01470">
    <property type="entry name" value="Cas1"/>
    <property type="match status" value="1"/>
</dbReference>
<keyword evidence="8 10" id="KW-0464">Manganese</keyword>
<evidence type="ECO:0000256" key="1">
    <source>
        <dbReference type="ARBA" id="ARBA00022722"/>
    </source>
</evidence>
<reference evidence="11 12" key="1">
    <citation type="submission" date="2014-07" db="EMBL/GenBank/DDBJ databases">
        <authorList>
            <person name="McCorrison J."/>
            <person name="Sanka R."/>
            <person name="Torralba M."/>
            <person name="Gillis M."/>
            <person name="Haft D.H."/>
            <person name="Methe B."/>
            <person name="Sutton G."/>
            <person name="Nelson K.E."/>
        </authorList>
    </citation>
    <scope>NUCLEOTIDE SEQUENCE [LARGE SCALE GENOMIC DNA]</scope>
    <source>
        <strain evidence="11 12">DNF00040</strain>
    </source>
</reference>
<keyword evidence="5 10" id="KW-0460">Magnesium</keyword>
<keyword evidence="1 10" id="KW-0540">Nuclease</keyword>
<protein>
    <recommendedName>
        <fullName evidence="10">CRISPR-associated endonuclease Cas1</fullName>
        <ecNumber evidence="10">3.1.-.-</ecNumber>
    </recommendedName>
</protein>
<feature type="binding site" evidence="10">
    <location>
        <position position="207"/>
    </location>
    <ligand>
        <name>Mn(2+)</name>
        <dbReference type="ChEBI" id="CHEBI:29035"/>
    </ligand>
</feature>
<dbReference type="Gene3D" id="1.20.120.920">
    <property type="entry name" value="CRISPR-associated endonuclease Cas1, C-terminal domain"/>
    <property type="match status" value="1"/>
</dbReference>
<dbReference type="GO" id="GO:0004520">
    <property type="term" value="F:DNA endonuclease activity"/>
    <property type="evidence" value="ECO:0007669"/>
    <property type="project" value="InterPro"/>
</dbReference>
<evidence type="ECO:0000256" key="6">
    <source>
        <dbReference type="ARBA" id="ARBA00023118"/>
    </source>
</evidence>
<evidence type="ECO:0000256" key="10">
    <source>
        <dbReference type="HAMAP-Rule" id="MF_01470"/>
    </source>
</evidence>
<dbReference type="AlphaFoldDB" id="A0A095Z9N4"/>
<gene>
    <name evidence="10" type="primary">cas1</name>
    <name evidence="11" type="ORF">HMPREF2130_04555</name>
</gene>
<keyword evidence="6 10" id="KW-0051">Antiviral defense</keyword>
<evidence type="ECO:0000256" key="9">
    <source>
        <dbReference type="ARBA" id="ARBA00038592"/>
    </source>
</evidence>
<keyword evidence="4 10" id="KW-0378">Hydrolase</keyword>
<comment type="cofactor">
    <cofactor evidence="10">
        <name>Mg(2+)</name>
        <dbReference type="ChEBI" id="CHEBI:18420"/>
    </cofactor>
    <cofactor evidence="10">
        <name>Mn(2+)</name>
        <dbReference type="ChEBI" id="CHEBI:29035"/>
    </cofactor>
</comment>